<evidence type="ECO:0000313" key="3">
    <source>
        <dbReference type="Proteomes" id="UP000595095"/>
    </source>
</evidence>
<sequence>MTEILMHGLPMVMAVLSFWSNTERKVLFLNLGLCITISTSMALQDAWAGMLVMAMAGMSTSYRLITNKLVDQRLTAVLIVLMSSLIGYLNTVTGNTSWLEILPVMTFILYRFGELHCREAGLRLCMISGSLLFATYALINHSWGVAATESLFAVSNSWFLMQLHRRNRQAVAQTY</sequence>
<dbReference type="Pfam" id="PF10688">
    <property type="entry name" value="Imp-YgjV"/>
    <property type="match status" value="1"/>
</dbReference>
<name>A0A7S9E0F9_9ALTE</name>
<dbReference type="InterPro" id="IPR019629">
    <property type="entry name" value="Uncharacterised_HI1736/YgjV"/>
</dbReference>
<proteinExistence type="predicted"/>
<accession>A0A7S9E0F9</accession>
<feature type="transmembrane region" description="Helical" evidence="1">
    <location>
        <begin position="74"/>
        <end position="91"/>
    </location>
</feature>
<dbReference type="Proteomes" id="UP000595095">
    <property type="component" value="Chromosome"/>
</dbReference>
<organism evidence="2 3">
    <name type="scientific">Salinimonas marina</name>
    <dbReference type="NCBI Taxonomy" id="2785918"/>
    <lineage>
        <taxon>Bacteria</taxon>
        <taxon>Pseudomonadati</taxon>
        <taxon>Pseudomonadota</taxon>
        <taxon>Gammaproteobacteria</taxon>
        <taxon>Alteromonadales</taxon>
        <taxon>Alteromonadaceae</taxon>
        <taxon>Alteromonas/Salinimonas group</taxon>
        <taxon>Salinimonas</taxon>
    </lineage>
</organism>
<keyword evidence="1" id="KW-1133">Transmembrane helix</keyword>
<keyword evidence="1" id="KW-0812">Transmembrane</keyword>
<keyword evidence="3" id="KW-1185">Reference proteome</keyword>
<evidence type="ECO:0000313" key="2">
    <source>
        <dbReference type="EMBL" id="QPG07259.1"/>
    </source>
</evidence>
<feature type="transmembrane region" description="Helical" evidence="1">
    <location>
        <begin position="120"/>
        <end position="139"/>
    </location>
</feature>
<protein>
    <submittedName>
        <fullName evidence="2">YgjV family protein</fullName>
    </submittedName>
</protein>
<feature type="transmembrane region" description="Helical" evidence="1">
    <location>
        <begin position="145"/>
        <end position="161"/>
    </location>
</feature>
<keyword evidence="1" id="KW-0472">Membrane</keyword>
<reference evidence="2 3" key="1">
    <citation type="submission" date="2020-11" db="EMBL/GenBank/DDBJ databases">
        <title>Complete genome sequence for Salinimonas sp. strain G2-b.</title>
        <authorList>
            <person name="Park S.-J."/>
        </authorList>
    </citation>
    <scope>NUCLEOTIDE SEQUENCE [LARGE SCALE GENOMIC DNA]</scope>
    <source>
        <strain evidence="2 3">G2-b</strain>
    </source>
</reference>
<gene>
    <name evidence="2" type="ORF">IT774_15430</name>
</gene>
<dbReference type="EMBL" id="CP064795">
    <property type="protein sequence ID" value="QPG07259.1"/>
    <property type="molecule type" value="Genomic_DNA"/>
</dbReference>
<evidence type="ECO:0000256" key="1">
    <source>
        <dbReference type="SAM" id="Phobius"/>
    </source>
</evidence>
<dbReference type="KEGG" id="smaa:IT774_15430"/>
<dbReference type="AlphaFoldDB" id="A0A7S9E0F9"/>
<feature type="transmembrane region" description="Helical" evidence="1">
    <location>
        <begin position="27"/>
        <end position="53"/>
    </location>
</feature>